<sequence>MQKKKGFVDQLKEMFHIESPLPRDVVMGVDFGSATLKVVQLSKKQSIPTLDTYGEVSLAPYQGESEGKVVPLNIDAHTKALRDVVRDAGIVAQSAAIALPYGATFTVVLTVDSTDPTEITARVPIQIKNLIPVRLQDVTIDWFPFVHDEAAKKTTLIAVAVHNHTLAQLREVVTRAGFSILTTELEFFSTIRSVVEQADSKSSFDFAQGKSPQAASMIVLDLGAGSGKVYFVHEGKLVGVHSIASLGGEGVTKRIAGASNAAFETIEAQKREGAVSLPDEIITQAAREVSSLISAHVHASTLSSAPCVVVGGGARMHDLTTAFRTAFARTVTLGEPFHHVAYPQILKDTLTRTGGAYAPSVAVAFAAVGLSK</sequence>
<dbReference type="InterPro" id="IPR043129">
    <property type="entry name" value="ATPase_NBD"/>
</dbReference>
<evidence type="ECO:0000313" key="1">
    <source>
        <dbReference type="EMBL" id="OGG61400.1"/>
    </source>
</evidence>
<protein>
    <recommendedName>
        <fullName evidence="3">SHS2 domain-containing protein</fullName>
    </recommendedName>
</protein>
<dbReference type="EMBL" id="MFLE01000018">
    <property type="protein sequence ID" value="OGG61400.1"/>
    <property type="molecule type" value="Genomic_DNA"/>
</dbReference>
<dbReference type="AlphaFoldDB" id="A0A1F6DJ99"/>
<dbReference type="STRING" id="1798491.A3C87_00230"/>
<dbReference type="InterPro" id="IPR050696">
    <property type="entry name" value="FtsA/MreB"/>
</dbReference>
<dbReference type="Proteomes" id="UP000176511">
    <property type="component" value="Unassembled WGS sequence"/>
</dbReference>
<dbReference type="InterPro" id="IPR005883">
    <property type="entry name" value="PilM"/>
</dbReference>
<dbReference type="PANTHER" id="PTHR32432:SF3">
    <property type="entry name" value="ETHANOLAMINE UTILIZATION PROTEIN EUTJ"/>
    <property type="match status" value="1"/>
</dbReference>
<gene>
    <name evidence="1" type="ORF">A3C87_00230</name>
</gene>
<dbReference type="Pfam" id="PF11104">
    <property type="entry name" value="PilM_2"/>
    <property type="match status" value="1"/>
</dbReference>
<dbReference type="Gene3D" id="3.30.1490.300">
    <property type="match status" value="1"/>
</dbReference>
<evidence type="ECO:0008006" key="3">
    <source>
        <dbReference type="Google" id="ProtNLM"/>
    </source>
</evidence>
<reference evidence="1 2" key="1">
    <citation type="journal article" date="2016" name="Nat. Commun.">
        <title>Thousands of microbial genomes shed light on interconnected biogeochemical processes in an aquifer system.</title>
        <authorList>
            <person name="Anantharaman K."/>
            <person name="Brown C.T."/>
            <person name="Hug L.A."/>
            <person name="Sharon I."/>
            <person name="Castelle C.J."/>
            <person name="Probst A.J."/>
            <person name="Thomas B.C."/>
            <person name="Singh A."/>
            <person name="Wilkins M.J."/>
            <person name="Karaoz U."/>
            <person name="Brodie E.L."/>
            <person name="Williams K.H."/>
            <person name="Hubbard S.S."/>
            <person name="Banfield J.F."/>
        </authorList>
    </citation>
    <scope>NUCLEOTIDE SEQUENCE [LARGE SCALE GENOMIC DNA]</scope>
</reference>
<proteinExistence type="predicted"/>
<accession>A0A1F6DJ99</accession>
<organism evidence="1 2">
    <name type="scientific">Candidatus Kaiserbacteria bacterium RIFCSPHIGHO2_02_FULL_49_34</name>
    <dbReference type="NCBI Taxonomy" id="1798491"/>
    <lineage>
        <taxon>Bacteria</taxon>
        <taxon>Candidatus Kaiseribacteriota</taxon>
    </lineage>
</organism>
<dbReference type="PANTHER" id="PTHR32432">
    <property type="entry name" value="CELL DIVISION PROTEIN FTSA-RELATED"/>
    <property type="match status" value="1"/>
</dbReference>
<name>A0A1F6DJ99_9BACT</name>
<dbReference type="Gene3D" id="3.30.420.40">
    <property type="match status" value="2"/>
</dbReference>
<comment type="caution">
    <text evidence="1">The sequence shown here is derived from an EMBL/GenBank/DDBJ whole genome shotgun (WGS) entry which is preliminary data.</text>
</comment>
<evidence type="ECO:0000313" key="2">
    <source>
        <dbReference type="Proteomes" id="UP000176511"/>
    </source>
</evidence>
<dbReference type="SUPFAM" id="SSF53067">
    <property type="entry name" value="Actin-like ATPase domain"/>
    <property type="match status" value="2"/>
</dbReference>